<evidence type="ECO:0000313" key="3">
    <source>
        <dbReference type="RGD" id="1306260"/>
    </source>
</evidence>
<name>A6JVY5_RAT</name>
<reference evidence="2" key="1">
    <citation type="submission" date="2005-09" db="EMBL/GenBank/DDBJ databases">
        <authorList>
            <person name="Mural R.J."/>
            <person name="Li P.W."/>
            <person name="Adams M.D."/>
            <person name="Amanatides P.G."/>
            <person name="Baden-Tillson H."/>
            <person name="Barnstead M."/>
            <person name="Chin S.H."/>
            <person name="Dew I."/>
            <person name="Evans C.A."/>
            <person name="Ferriera S."/>
            <person name="Flanigan M."/>
            <person name="Fosler C."/>
            <person name="Glodek A."/>
            <person name="Gu Z."/>
            <person name="Holt R.A."/>
            <person name="Jennings D."/>
            <person name="Kraft C.L."/>
            <person name="Lu F."/>
            <person name="Nguyen T."/>
            <person name="Nusskern D.R."/>
            <person name="Pfannkoch C.M."/>
            <person name="Sitter C."/>
            <person name="Sutton G.G."/>
            <person name="Venter J.C."/>
            <person name="Wang Z."/>
            <person name="Woodage T."/>
            <person name="Zheng X.H."/>
            <person name="Zhong F."/>
        </authorList>
    </citation>
    <scope>NUCLEOTIDE SEQUENCE [LARGE SCALE GENOMIC DNA]</scope>
    <source>
        <strain>BN</strain>
        <strain evidence="2">Sprague-Dawley</strain>
    </source>
</reference>
<dbReference type="EMBL" id="CH474004">
    <property type="protein sequence ID" value="EDL75393.1"/>
    <property type="molecule type" value="Genomic_DNA"/>
</dbReference>
<gene>
    <name evidence="1 3" type="primary">Zfand2b</name>
    <name evidence="1" type="ORF">rCG_23706</name>
</gene>
<proteinExistence type="predicted"/>
<evidence type="ECO:0000313" key="2">
    <source>
        <dbReference type="Proteomes" id="UP000234681"/>
    </source>
</evidence>
<accession>A6JVY5</accession>
<sequence>MFHGAWRGRKLVQKRVAEKRSLVGALVGANQTQSPQPLTSYYPTFPRGCHM</sequence>
<evidence type="ECO:0000313" key="1">
    <source>
        <dbReference type="EMBL" id="EDL75393.1"/>
    </source>
</evidence>
<protein>
    <submittedName>
        <fullName evidence="1">Zinc finger, AN1 type domain 2B, isoform CRA_c</fullName>
    </submittedName>
</protein>
<dbReference type="Proteomes" id="UP000234681">
    <property type="component" value="Chromosome 9"/>
</dbReference>
<dbReference type="AlphaFoldDB" id="A6JVY5"/>
<organism evidence="1 2">
    <name type="scientific">Rattus norvegicus</name>
    <name type="common">Rat</name>
    <dbReference type="NCBI Taxonomy" id="10116"/>
    <lineage>
        <taxon>Eukaryota</taxon>
        <taxon>Metazoa</taxon>
        <taxon>Chordata</taxon>
        <taxon>Craniata</taxon>
        <taxon>Vertebrata</taxon>
        <taxon>Euteleostomi</taxon>
        <taxon>Mammalia</taxon>
        <taxon>Eutheria</taxon>
        <taxon>Euarchontoglires</taxon>
        <taxon>Glires</taxon>
        <taxon>Rodentia</taxon>
        <taxon>Myomorpha</taxon>
        <taxon>Muroidea</taxon>
        <taxon>Muridae</taxon>
        <taxon>Murinae</taxon>
        <taxon>Rattus</taxon>
    </lineage>
</organism>
<dbReference type="RGD" id="1306260">
    <property type="gene designation" value="Zfand2b"/>
</dbReference>